<name>A0A9Q1C809_HOLLE</name>
<sequence>MAGISQKTVDIIQTLVLFIIVAVSWGFVVYAGRQAALRQYPELENPPPVS</sequence>
<organism evidence="2 3">
    <name type="scientific">Holothuria leucospilota</name>
    <name type="common">Black long sea cucumber</name>
    <name type="synonym">Mertensiothuria leucospilota</name>
    <dbReference type="NCBI Taxonomy" id="206669"/>
    <lineage>
        <taxon>Eukaryota</taxon>
        <taxon>Metazoa</taxon>
        <taxon>Echinodermata</taxon>
        <taxon>Eleutherozoa</taxon>
        <taxon>Echinozoa</taxon>
        <taxon>Holothuroidea</taxon>
        <taxon>Aspidochirotacea</taxon>
        <taxon>Aspidochirotida</taxon>
        <taxon>Holothuriidae</taxon>
        <taxon>Holothuria</taxon>
    </lineage>
</organism>
<reference evidence="2" key="1">
    <citation type="submission" date="2021-10" db="EMBL/GenBank/DDBJ databases">
        <title>Tropical sea cucumber genome reveals ecological adaptation and Cuvierian tubules defense mechanism.</title>
        <authorList>
            <person name="Chen T."/>
        </authorList>
    </citation>
    <scope>NUCLEOTIDE SEQUENCE</scope>
    <source>
        <strain evidence="2">Nanhai2018</strain>
        <tissue evidence="2">Muscle</tissue>
    </source>
</reference>
<evidence type="ECO:0000256" key="1">
    <source>
        <dbReference type="SAM" id="Phobius"/>
    </source>
</evidence>
<feature type="transmembrane region" description="Helical" evidence="1">
    <location>
        <begin position="12"/>
        <end position="31"/>
    </location>
</feature>
<comment type="caution">
    <text evidence="2">The sequence shown here is derived from an EMBL/GenBank/DDBJ whole genome shotgun (WGS) entry which is preliminary data.</text>
</comment>
<accession>A0A9Q1C809</accession>
<evidence type="ECO:0000313" key="2">
    <source>
        <dbReference type="EMBL" id="KAJ8040382.1"/>
    </source>
</evidence>
<keyword evidence="1" id="KW-0472">Membrane</keyword>
<dbReference type="Proteomes" id="UP001152320">
    <property type="component" value="Chromosome 6"/>
</dbReference>
<dbReference type="OrthoDB" id="9829481at2759"/>
<protein>
    <submittedName>
        <fullName evidence="2">Uncharacterized protein</fullName>
    </submittedName>
</protein>
<keyword evidence="3" id="KW-1185">Reference proteome</keyword>
<proteinExistence type="predicted"/>
<keyword evidence="1" id="KW-1133">Transmembrane helix</keyword>
<keyword evidence="1" id="KW-0812">Transmembrane</keyword>
<dbReference type="EMBL" id="JAIZAY010000006">
    <property type="protein sequence ID" value="KAJ8040382.1"/>
    <property type="molecule type" value="Genomic_DNA"/>
</dbReference>
<dbReference type="AlphaFoldDB" id="A0A9Q1C809"/>
<gene>
    <name evidence="2" type="ORF">HOLleu_14655</name>
</gene>
<evidence type="ECO:0000313" key="3">
    <source>
        <dbReference type="Proteomes" id="UP001152320"/>
    </source>
</evidence>